<evidence type="ECO:0000256" key="17">
    <source>
        <dbReference type="SAM" id="MobiDB-lite"/>
    </source>
</evidence>
<dbReference type="Proteomes" id="UP000472276">
    <property type="component" value="Unassembled WGS sequence"/>
</dbReference>
<reference evidence="20" key="2">
    <citation type="submission" date="2025-09" db="UniProtKB">
        <authorList>
            <consortium name="Ensembl"/>
        </authorList>
    </citation>
    <scope>IDENTIFICATION</scope>
</reference>
<dbReference type="PANTHER" id="PTHR10763">
    <property type="entry name" value="CELL DIVISION CONTROL PROTEIN 6-RELATED"/>
    <property type="match status" value="1"/>
</dbReference>
<dbReference type="GO" id="GO:0003688">
    <property type="term" value="F:DNA replication origin binding"/>
    <property type="evidence" value="ECO:0007669"/>
    <property type="project" value="TreeGrafter"/>
</dbReference>
<reference evidence="20" key="1">
    <citation type="submission" date="2025-08" db="UniProtKB">
        <authorList>
            <consortium name="Ensembl"/>
        </authorList>
    </citation>
    <scope>IDENTIFICATION</scope>
</reference>
<evidence type="ECO:0000256" key="9">
    <source>
        <dbReference type="ARBA" id="ARBA00022776"/>
    </source>
</evidence>
<dbReference type="FunFam" id="3.40.50.300:FF:000547">
    <property type="entry name" value="Cell division control protein"/>
    <property type="match status" value="1"/>
</dbReference>
<evidence type="ECO:0000256" key="10">
    <source>
        <dbReference type="ARBA" id="ARBA00022840"/>
    </source>
</evidence>
<dbReference type="InterPro" id="IPR036388">
    <property type="entry name" value="WH-like_DNA-bd_sf"/>
</dbReference>
<keyword evidence="13" id="KW-0131">Cell cycle</keyword>
<dbReference type="RefSeq" id="XP_031597186.1">
    <property type="nucleotide sequence ID" value="XM_031741326.2"/>
</dbReference>
<dbReference type="GO" id="GO:0016887">
    <property type="term" value="F:ATP hydrolysis activity"/>
    <property type="evidence" value="ECO:0007669"/>
    <property type="project" value="InterPro"/>
</dbReference>
<comment type="subcellular location">
    <subcellularLocation>
        <location evidence="2">Cytoplasm</location>
    </subcellularLocation>
    <subcellularLocation>
        <location evidence="1 16">Nucleus</location>
    </subcellularLocation>
</comment>
<evidence type="ECO:0000259" key="18">
    <source>
        <dbReference type="SMART" id="SM00382"/>
    </source>
</evidence>
<dbReference type="PANTHER" id="PTHR10763:SF26">
    <property type="entry name" value="CELL DIVISION CONTROL PROTEIN 6 HOMOLOG"/>
    <property type="match status" value="1"/>
</dbReference>
<evidence type="ECO:0000256" key="15">
    <source>
        <dbReference type="ARBA" id="ARBA00062730"/>
    </source>
</evidence>
<evidence type="ECO:0000256" key="7">
    <source>
        <dbReference type="ARBA" id="ARBA00022705"/>
    </source>
</evidence>
<evidence type="ECO:0000256" key="1">
    <source>
        <dbReference type="ARBA" id="ARBA00004123"/>
    </source>
</evidence>
<dbReference type="GO" id="GO:0051301">
    <property type="term" value="P:cell division"/>
    <property type="evidence" value="ECO:0007669"/>
    <property type="project" value="UniProtKB-UniRule"/>
</dbReference>
<keyword evidence="5" id="KW-0597">Phosphoprotein</keyword>
<dbReference type="Gene3D" id="1.10.10.10">
    <property type="entry name" value="Winged helix-like DNA-binding domain superfamily/Winged helix DNA-binding domain"/>
    <property type="match status" value="1"/>
</dbReference>
<evidence type="ECO:0000256" key="16">
    <source>
        <dbReference type="PIRNR" id="PIRNR001767"/>
    </source>
</evidence>
<evidence type="ECO:0000313" key="20">
    <source>
        <dbReference type="Ensembl" id="ENSOABP00000056177.1"/>
    </source>
</evidence>
<evidence type="ECO:0000256" key="12">
    <source>
        <dbReference type="ARBA" id="ARBA00023242"/>
    </source>
</evidence>
<proteinExistence type="inferred from homology"/>
<dbReference type="FunFam" id="1.10.8.60:FF:000058">
    <property type="entry name" value="Cell division control protein"/>
    <property type="match status" value="1"/>
</dbReference>
<dbReference type="Pfam" id="PF00004">
    <property type="entry name" value="AAA"/>
    <property type="match status" value="1"/>
</dbReference>
<dbReference type="OMA" id="WPTDEVY"/>
<dbReference type="Gene3D" id="1.10.8.60">
    <property type="match status" value="1"/>
</dbReference>
<evidence type="ECO:0000259" key="19">
    <source>
        <dbReference type="SMART" id="SM01074"/>
    </source>
</evidence>
<keyword evidence="21" id="KW-1185">Reference proteome</keyword>
<keyword evidence="9" id="KW-0498">Mitosis</keyword>
<keyword evidence="11" id="KW-0832">Ubl conjugation</keyword>
<evidence type="ECO:0000256" key="13">
    <source>
        <dbReference type="ARBA" id="ARBA00023306"/>
    </source>
</evidence>
<dbReference type="SUPFAM" id="SSF52540">
    <property type="entry name" value="P-loop containing nucleoside triphosphate hydrolases"/>
    <property type="match status" value="1"/>
</dbReference>
<feature type="domain" description="AAA+ ATPase" evidence="18">
    <location>
        <begin position="253"/>
        <end position="387"/>
    </location>
</feature>
<dbReference type="GO" id="GO:0005634">
    <property type="term" value="C:nucleus"/>
    <property type="evidence" value="ECO:0007669"/>
    <property type="project" value="UniProtKB-SubCell"/>
</dbReference>
<dbReference type="PIRSF" id="PIRSF001767">
    <property type="entry name" value="Cdc6"/>
    <property type="match status" value="1"/>
</dbReference>
<keyword evidence="8" id="KW-0547">Nucleotide-binding</keyword>
<dbReference type="GO" id="GO:0005737">
    <property type="term" value="C:cytoplasm"/>
    <property type="evidence" value="ECO:0007669"/>
    <property type="project" value="UniProtKB-SubCell"/>
</dbReference>
<sequence length="604" mass="65861">MPSTRSQGRAQPTLQFPRRKSCRVSSHSKKPEPQKSPAVSPAKPEPQPHTPGLTRIGPLPPRRPINLSTPLSPRRYTDQPAPLSSTRPVALSSSLSPRHTSAQPPAPSSPRLQSRIPLSPRKRTGDDNGCNLGTSLQCSPTKQSKLSLASPRKLGLDENSPVQARRQLIPSLGQQTLPSTAKSSPKREETPTGSPIHKNLNKKPPVARLFGEKLRFQSVKQALHTAIPERLMSREAERTSIRSFLEDKVLQHVPGSLYISGAPGTGKTACLNCVLQEMKAELSSVQTVMVNCMSLRSSHAVFPLLADKLKASGGQNGLQRFLTAPGPTVLLVLDEMDQLDSKAQDVLYTIFEWPYLPKSRLCLIGIANALDLTDRILPRLQARPQCRPLLLHFPPYSREELTVIVQDRLVQASAEGLLDASAVQFCARKVSAVSGDARKALDICRRAVEIVESDERKKASDPKGESKASRVSLPQVARVLSEVYGDRMASQSSGSEGESFPLQQKLLVCCLLLLIRNGKSKEIGLGKLHEIYSRLCAQRQVSGVGQGECLSLCSLLESQGIFALKKAKEARLTKVFLKIEEKDVENALKDRTLLGSILAGGLPS</sequence>
<dbReference type="SUPFAM" id="SSF46785">
    <property type="entry name" value="Winged helix' DNA-binding domain"/>
    <property type="match status" value="1"/>
</dbReference>
<comment type="similarity">
    <text evidence="3 16">Belongs to the CDC6/cdc18 family.</text>
</comment>
<evidence type="ECO:0000256" key="4">
    <source>
        <dbReference type="ARBA" id="ARBA00022490"/>
    </source>
</evidence>
<dbReference type="Pfam" id="PF22606">
    <property type="entry name" value="Cdc6-ORC-like_ATPase_lid"/>
    <property type="match status" value="1"/>
</dbReference>
<dbReference type="InterPro" id="IPR003959">
    <property type="entry name" value="ATPase_AAA_core"/>
</dbReference>
<feature type="compositionally biased region" description="Polar residues" evidence="17">
    <location>
        <begin position="1"/>
        <end position="14"/>
    </location>
</feature>
<dbReference type="GeneID" id="116321468"/>
<evidence type="ECO:0000256" key="5">
    <source>
        <dbReference type="ARBA" id="ARBA00022553"/>
    </source>
</evidence>
<dbReference type="InterPro" id="IPR054425">
    <property type="entry name" value="Cdc6_ORC1-like_ATPase_lid"/>
</dbReference>
<feature type="domain" description="Cdc6 C-terminal" evidence="19">
    <location>
        <begin position="508"/>
        <end position="588"/>
    </location>
</feature>
<dbReference type="GO" id="GO:0005524">
    <property type="term" value="F:ATP binding"/>
    <property type="evidence" value="ECO:0007669"/>
    <property type="project" value="UniProtKB-KW"/>
</dbReference>
<dbReference type="GO" id="GO:0033314">
    <property type="term" value="P:mitotic DNA replication checkpoint signaling"/>
    <property type="evidence" value="ECO:0007669"/>
    <property type="project" value="TreeGrafter"/>
</dbReference>
<keyword evidence="10" id="KW-0067">ATP-binding</keyword>
<keyword evidence="12 16" id="KW-0539">Nucleus</keyword>
<dbReference type="InterPro" id="IPR027417">
    <property type="entry name" value="P-loop_NTPase"/>
</dbReference>
<dbReference type="InterPro" id="IPR003593">
    <property type="entry name" value="AAA+_ATPase"/>
</dbReference>
<dbReference type="InterPro" id="IPR036390">
    <property type="entry name" value="WH_DNA-bd_sf"/>
</dbReference>
<gene>
    <name evidence="20" type="primary">CDC6</name>
</gene>
<dbReference type="SMART" id="SM00382">
    <property type="entry name" value="AAA"/>
    <property type="match status" value="1"/>
</dbReference>
<evidence type="ECO:0000256" key="3">
    <source>
        <dbReference type="ARBA" id="ARBA00006184"/>
    </source>
</evidence>
<keyword evidence="4" id="KW-0963">Cytoplasm</keyword>
<accession>A0A668W0G1</accession>
<dbReference type="SMART" id="SM01074">
    <property type="entry name" value="Cdc6_C"/>
    <property type="match status" value="1"/>
</dbReference>
<dbReference type="Pfam" id="PF09079">
    <property type="entry name" value="WHD_Cdc6"/>
    <property type="match status" value="1"/>
</dbReference>
<dbReference type="InterPro" id="IPR050311">
    <property type="entry name" value="ORC1/CDC6"/>
</dbReference>
<dbReference type="Ensembl" id="ENSOABT00000057600.2">
    <property type="protein sequence ID" value="ENSOABP00000056177.1"/>
    <property type="gene ID" value="ENSOABG00000024767.2"/>
</dbReference>
<dbReference type="Gene3D" id="3.40.50.300">
    <property type="entry name" value="P-loop containing nucleotide triphosphate hydrolases"/>
    <property type="match status" value="1"/>
</dbReference>
<evidence type="ECO:0000256" key="6">
    <source>
        <dbReference type="ARBA" id="ARBA00022618"/>
    </source>
</evidence>
<evidence type="ECO:0000256" key="2">
    <source>
        <dbReference type="ARBA" id="ARBA00004496"/>
    </source>
</evidence>
<feature type="compositionally biased region" description="Polar residues" evidence="17">
    <location>
        <begin position="172"/>
        <end position="183"/>
    </location>
</feature>
<organism evidence="20 21">
    <name type="scientific">Oreochromis aureus</name>
    <name type="common">Israeli tilapia</name>
    <name type="synonym">Chromis aureus</name>
    <dbReference type="NCBI Taxonomy" id="47969"/>
    <lineage>
        <taxon>Eukaryota</taxon>
        <taxon>Metazoa</taxon>
        <taxon>Chordata</taxon>
        <taxon>Craniata</taxon>
        <taxon>Vertebrata</taxon>
        <taxon>Euteleostomi</taxon>
        <taxon>Actinopterygii</taxon>
        <taxon>Neopterygii</taxon>
        <taxon>Teleostei</taxon>
        <taxon>Neoteleostei</taxon>
        <taxon>Acanthomorphata</taxon>
        <taxon>Ovalentaria</taxon>
        <taxon>Cichlomorphae</taxon>
        <taxon>Cichliformes</taxon>
        <taxon>Cichlidae</taxon>
        <taxon>African cichlids</taxon>
        <taxon>Pseudocrenilabrinae</taxon>
        <taxon>Oreochromini</taxon>
        <taxon>Oreochromis</taxon>
    </lineage>
</organism>
<evidence type="ECO:0000313" key="21">
    <source>
        <dbReference type="Proteomes" id="UP000472276"/>
    </source>
</evidence>
<comment type="function">
    <text evidence="14 16">Involved in the initiation of DNA replication. Also participates in checkpoint controls that ensure DNA replication is completed before mitosis is initiated.</text>
</comment>
<keyword evidence="6" id="KW-0132">Cell division</keyword>
<dbReference type="AlphaFoldDB" id="A0A668W0G1"/>
<feature type="compositionally biased region" description="Polar residues" evidence="17">
    <location>
        <begin position="82"/>
        <end position="103"/>
    </location>
</feature>
<dbReference type="CDD" id="cd00009">
    <property type="entry name" value="AAA"/>
    <property type="match status" value="1"/>
</dbReference>
<evidence type="ECO:0000256" key="14">
    <source>
        <dbReference type="ARBA" id="ARBA00056036"/>
    </source>
</evidence>
<dbReference type="GO" id="GO:0006270">
    <property type="term" value="P:DNA replication initiation"/>
    <property type="evidence" value="ECO:0007669"/>
    <property type="project" value="UniProtKB-UniRule"/>
</dbReference>
<feature type="region of interest" description="Disordered" evidence="17">
    <location>
        <begin position="1"/>
        <end position="204"/>
    </location>
</feature>
<feature type="compositionally biased region" description="Polar residues" evidence="17">
    <location>
        <begin position="131"/>
        <end position="147"/>
    </location>
</feature>
<name>A0A668W0G1_OREAU</name>
<dbReference type="FunFam" id="1.10.10.10:FF:000265">
    <property type="entry name" value="Cell division control protein"/>
    <property type="match status" value="1"/>
</dbReference>
<feature type="compositionally biased region" description="Basic residues" evidence="17">
    <location>
        <begin position="17"/>
        <end position="28"/>
    </location>
</feature>
<evidence type="ECO:0000256" key="11">
    <source>
        <dbReference type="ARBA" id="ARBA00022843"/>
    </source>
</evidence>
<keyword evidence="7" id="KW-0235">DNA replication</keyword>
<comment type="subunit">
    <text evidence="15">Interacts with PCNA, ORC1, cyclin-CDK. Interacts with HUWE1. Interacts with ANKRD17. Interacts with GRWD1; origin binding of GRWD1 is dependent on CDC6. Interacts with CDT1; are mutually dependent on one another for loading MCM complexes onto chromatin. Interacts with TTC4. Interacts (via Cy motif) with CCNF; the interaction takes place during G2 and M phase. Interacts with CDH1.</text>
</comment>
<protein>
    <recommendedName>
        <fullName evidence="16">Cell division control protein</fullName>
    </recommendedName>
</protein>
<dbReference type="InterPro" id="IPR015163">
    <property type="entry name" value="Cdc6_C"/>
</dbReference>
<evidence type="ECO:0000256" key="8">
    <source>
        <dbReference type="ARBA" id="ARBA00022741"/>
    </source>
</evidence>
<dbReference type="GO" id="GO:0005819">
    <property type="term" value="C:spindle"/>
    <property type="evidence" value="ECO:0007669"/>
    <property type="project" value="UniProtKB-ARBA"/>
</dbReference>
<dbReference type="InterPro" id="IPR016314">
    <property type="entry name" value="Cdc6/18"/>
</dbReference>